<sequence length="123" mass="14524">MIIEERYLWRFCVSLFIWVVIACKYGGDCISVVVEADFPDWMFSRRDILRRFAAVQRQGDVMSISLTVYYYYFFLDTMHFSLSLYMICDLRSWGPFSSWIPQTHGSNGGRRILRGGVKVRRPV</sequence>
<name>A0AAE0JWD5_9PEZI</name>
<evidence type="ECO:0000256" key="1">
    <source>
        <dbReference type="SAM" id="Phobius"/>
    </source>
</evidence>
<comment type="caution">
    <text evidence="2">The sequence shown here is derived from an EMBL/GenBank/DDBJ whole genome shotgun (WGS) entry which is preliminary data.</text>
</comment>
<accession>A0AAE0JWD5</accession>
<protein>
    <submittedName>
        <fullName evidence="2">Uncharacterized protein</fullName>
    </submittedName>
</protein>
<feature type="transmembrane region" description="Helical" evidence="1">
    <location>
        <begin position="69"/>
        <end position="88"/>
    </location>
</feature>
<dbReference type="EMBL" id="JAULSN010000009">
    <property type="protein sequence ID" value="KAK3365170.1"/>
    <property type="molecule type" value="Genomic_DNA"/>
</dbReference>
<keyword evidence="1" id="KW-0472">Membrane</keyword>
<gene>
    <name evidence="2" type="ORF">B0T24DRAFT_426654</name>
</gene>
<proteinExistence type="predicted"/>
<evidence type="ECO:0000313" key="3">
    <source>
        <dbReference type="Proteomes" id="UP001287356"/>
    </source>
</evidence>
<reference evidence="2" key="2">
    <citation type="submission" date="2023-06" db="EMBL/GenBank/DDBJ databases">
        <authorList>
            <consortium name="Lawrence Berkeley National Laboratory"/>
            <person name="Haridas S."/>
            <person name="Hensen N."/>
            <person name="Bonometti L."/>
            <person name="Westerberg I."/>
            <person name="Brannstrom I.O."/>
            <person name="Guillou S."/>
            <person name="Cros-Aarteil S."/>
            <person name="Calhoun S."/>
            <person name="Kuo A."/>
            <person name="Mondo S."/>
            <person name="Pangilinan J."/>
            <person name="Riley R."/>
            <person name="Labutti K."/>
            <person name="Andreopoulos B."/>
            <person name="Lipzen A."/>
            <person name="Chen C."/>
            <person name="Yanf M."/>
            <person name="Daum C."/>
            <person name="Ng V."/>
            <person name="Clum A."/>
            <person name="Steindorff A."/>
            <person name="Ohm R."/>
            <person name="Martin F."/>
            <person name="Silar P."/>
            <person name="Natvig D."/>
            <person name="Lalanne C."/>
            <person name="Gautier V."/>
            <person name="Ament-Velasquez S.L."/>
            <person name="Kruys A."/>
            <person name="Hutchinson M.I."/>
            <person name="Powell A.J."/>
            <person name="Barry K."/>
            <person name="Miller A.N."/>
            <person name="Grigoriev I.V."/>
            <person name="Debuchy R."/>
            <person name="Gladieux P."/>
            <person name="Thoren M.H."/>
            <person name="Johannesson H."/>
        </authorList>
    </citation>
    <scope>NUCLEOTIDE SEQUENCE</scope>
    <source>
        <strain evidence="2">CBS 958.72</strain>
    </source>
</reference>
<feature type="transmembrane region" description="Helical" evidence="1">
    <location>
        <begin position="7"/>
        <end position="27"/>
    </location>
</feature>
<keyword evidence="3" id="KW-1185">Reference proteome</keyword>
<organism evidence="2 3">
    <name type="scientific">Lasiosphaeria ovina</name>
    <dbReference type="NCBI Taxonomy" id="92902"/>
    <lineage>
        <taxon>Eukaryota</taxon>
        <taxon>Fungi</taxon>
        <taxon>Dikarya</taxon>
        <taxon>Ascomycota</taxon>
        <taxon>Pezizomycotina</taxon>
        <taxon>Sordariomycetes</taxon>
        <taxon>Sordariomycetidae</taxon>
        <taxon>Sordariales</taxon>
        <taxon>Lasiosphaeriaceae</taxon>
        <taxon>Lasiosphaeria</taxon>
    </lineage>
</organism>
<dbReference type="AlphaFoldDB" id="A0AAE0JWD5"/>
<reference evidence="2" key="1">
    <citation type="journal article" date="2023" name="Mol. Phylogenet. Evol.">
        <title>Genome-scale phylogeny and comparative genomics of the fungal order Sordariales.</title>
        <authorList>
            <person name="Hensen N."/>
            <person name="Bonometti L."/>
            <person name="Westerberg I."/>
            <person name="Brannstrom I.O."/>
            <person name="Guillou S."/>
            <person name="Cros-Aarteil S."/>
            <person name="Calhoun S."/>
            <person name="Haridas S."/>
            <person name="Kuo A."/>
            <person name="Mondo S."/>
            <person name="Pangilinan J."/>
            <person name="Riley R."/>
            <person name="LaButti K."/>
            <person name="Andreopoulos B."/>
            <person name="Lipzen A."/>
            <person name="Chen C."/>
            <person name="Yan M."/>
            <person name="Daum C."/>
            <person name="Ng V."/>
            <person name="Clum A."/>
            <person name="Steindorff A."/>
            <person name="Ohm R.A."/>
            <person name="Martin F."/>
            <person name="Silar P."/>
            <person name="Natvig D.O."/>
            <person name="Lalanne C."/>
            <person name="Gautier V."/>
            <person name="Ament-Velasquez S.L."/>
            <person name="Kruys A."/>
            <person name="Hutchinson M.I."/>
            <person name="Powell A.J."/>
            <person name="Barry K."/>
            <person name="Miller A.N."/>
            <person name="Grigoriev I.V."/>
            <person name="Debuchy R."/>
            <person name="Gladieux P."/>
            <person name="Hiltunen Thoren M."/>
            <person name="Johannesson H."/>
        </authorList>
    </citation>
    <scope>NUCLEOTIDE SEQUENCE</scope>
    <source>
        <strain evidence="2">CBS 958.72</strain>
    </source>
</reference>
<dbReference type="Proteomes" id="UP001287356">
    <property type="component" value="Unassembled WGS sequence"/>
</dbReference>
<keyword evidence="1" id="KW-0812">Transmembrane</keyword>
<dbReference type="PROSITE" id="PS51257">
    <property type="entry name" value="PROKAR_LIPOPROTEIN"/>
    <property type="match status" value="1"/>
</dbReference>
<evidence type="ECO:0000313" key="2">
    <source>
        <dbReference type="EMBL" id="KAK3365170.1"/>
    </source>
</evidence>
<keyword evidence="1" id="KW-1133">Transmembrane helix</keyword>